<evidence type="ECO:0008006" key="4">
    <source>
        <dbReference type="Google" id="ProtNLM"/>
    </source>
</evidence>
<evidence type="ECO:0000256" key="1">
    <source>
        <dbReference type="SAM" id="MobiDB-lite"/>
    </source>
</evidence>
<feature type="compositionally biased region" description="Basic and acidic residues" evidence="1">
    <location>
        <begin position="51"/>
        <end position="66"/>
    </location>
</feature>
<name>A0A3G8JKP0_9ACTN</name>
<dbReference type="KEGG" id="gom:D7316_02247"/>
<sequence>MPELSHEDALSALKDARAEAARYRTELRSVQAELETANTQLADLQQTTQDAEQKRTQEDRDRRLRESTDLPLWAIRANTDDIDSLFTDDGSVDAERLSALEASIRADLPSRVQGRVMSGASGRDTKSARTEPNWSDIIGPQN</sequence>
<evidence type="ECO:0000313" key="2">
    <source>
        <dbReference type="EMBL" id="AZG45647.1"/>
    </source>
</evidence>
<dbReference type="Proteomes" id="UP000271469">
    <property type="component" value="Chromosome"/>
</dbReference>
<feature type="compositionally biased region" description="Low complexity" evidence="1">
    <location>
        <begin position="40"/>
        <end position="50"/>
    </location>
</feature>
<evidence type="ECO:0000313" key="3">
    <source>
        <dbReference type="Proteomes" id="UP000271469"/>
    </source>
</evidence>
<accession>A0A3G8JKP0</accession>
<protein>
    <recommendedName>
        <fullName evidence="4">Chromosome partition protein Smc</fullName>
    </recommendedName>
</protein>
<proteinExistence type="predicted"/>
<feature type="region of interest" description="Disordered" evidence="1">
    <location>
        <begin position="113"/>
        <end position="142"/>
    </location>
</feature>
<keyword evidence="3" id="KW-1185">Reference proteome</keyword>
<dbReference type="EMBL" id="CP033972">
    <property type="protein sequence ID" value="AZG45647.1"/>
    <property type="molecule type" value="Genomic_DNA"/>
</dbReference>
<dbReference type="AlphaFoldDB" id="A0A3G8JKP0"/>
<reference evidence="2 3" key="1">
    <citation type="submission" date="2018-11" db="EMBL/GenBank/DDBJ databases">
        <title>Gordonia insulae sp. nov., isolated from an island soil.</title>
        <authorList>
            <person name="Kim Y.S."/>
            <person name="Kim S.B."/>
        </authorList>
    </citation>
    <scope>NUCLEOTIDE SEQUENCE [LARGE SCALE GENOMIC DNA]</scope>
    <source>
        <strain evidence="2 3">MMS17-SY073</strain>
    </source>
</reference>
<feature type="region of interest" description="Disordered" evidence="1">
    <location>
        <begin position="40"/>
        <end position="66"/>
    </location>
</feature>
<organism evidence="2 3">
    <name type="scientific">Gordonia insulae</name>
    <dbReference type="NCBI Taxonomy" id="2420509"/>
    <lineage>
        <taxon>Bacteria</taxon>
        <taxon>Bacillati</taxon>
        <taxon>Actinomycetota</taxon>
        <taxon>Actinomycetes</taxon>
        <taxon>Mycobacteriales</taxon>
        <taxon>Gordoniaceae</taxon>
        <taxon>Gordonia</taxon>
    </lineage>
</organism>
<gene>
    <name evidence="2" type="ORF">D7316_02247</name>
</gene>